<dbReference type="EC" id="2.4.1.-" evidence="12"/>
<dbReference type="Pfam" id="PF00852">
    <property type="entry name" value="Glyco_transf_10"/>
    <property type="match status" value="1"/>
</dbReference>
<protein>
    <recommendedName>
        <fullName evidence="12">Fucosyltransferase</fullName>
        <ecNumber evidence="12">2.4.1.-</ecNumber>
    </recommendedName>
</protein>
<gene>
    <name evidence="15" type="ORF">ONB1V03_LOCUS1411</name>
</gene>
<reference evidence="15" key="1">
    <citation type="submission" date="2020-11" db="EMBL/GenBank/DDBJ databases">
        <authorList>
            <person name="Tran Van P."/>
        </authorList>
    </citation>
    <scope>NUCLEOTIDE SEQUENCE</scope>
</reference>
<evidence type="ECO:0000256" key="11">
    <source>
        <dbReference type="ARBA" id="ARBA00023180"/>
    </source>
</evidence>
<dbReference type="SUPFAM" id="SSF53756">
    <property type="entry name" value="UDP-Glycosyltransferase/glycogen phosphorylase"/>
    <property type="match status" value="1"/>
</dbReference>
<dbReference type="PANTHER" id="PTHR48438">
    <property type="entry name" value="ALPHA-(1,3)-FUCOSYLTRANSFERASE C-RELATED"/>
    <property type="match status" value="1"/>
</dbReference>
<dbReference type="Proteomes" id="UP000728032">
    <property type="component" value="Unassembled WGS sequence"/>
</dbReference>
<dbReference type="OrthoDB" id="427096at2759"/>
<evidence type="ECO:0000256" key="2">
    <source>
        <dbReference type="ARBA" id="ARBA00004922"/>
    </source>
</evidence>
<keyword evidence="9 12" id="KW-0333">Golgi apparatus</keyword>
<evidence type="ECO:0000256" key="10">
    <source>
        <dbReference type="ARBA" id="ARBA00023136"/>
    </source>
</evidence>
<dbReference type="UniPathway" id="UPA00378"/>
<keyword evidence="4 12" id="KW-0328">Glycosyltransferase</keyword>
<comment type="similarity">
    <text evidence="3 12">Belongs to the glycosyltransferase 10 family.</text>
</comment>
<keyword evidence="5 12" id="KW-0808">Transferase</keyword>
<comment type="pathway">
    <text evidence="2">Protein modification; protein glycosylation.</text>
</comment>
<evidence type="ECO:0000259" key="13">
    <source>
        <dbReference type="Pfam" id="PF00852"/>
    </source>
</evidence>
<accession>A0A7R9LB95</accession>
<dbReference type="GO" id="GO:0008417">
    <property type="term" value="F:fucosyltransferase activity"/>
    <property type="evidence" value="ECO:0007669"/>
    <property type="project" value="InterPro"/>
</dbReference>
<evidence type="ECO:0000259" key="14">
    <source>
        <dbReference type="Pfam" id="PF17039"/>
    </source>
</evidence>
<dbReference type="EMBL" id="OC915068">
    <property type="protein sequence ID" value="CAD7638474.1"/>
    <property type="molecule type" value="Genomic_DNA"/>
</dbReference>
<comment type="subcellular location">
    <subcellularLocation>
        <location evidence="1 12">Golgi apparatus</location>
        <location evidence="1 12">Golgi stack membrane</location>
        <topology evidence="1 12">Single-pass type II membrane protein</topology>
    </subcellularLocation>
</comment>
<dbReference type="GO" id="GO:0032580">
    <property type="term" value="C:Golgi cisterna membrane"/>
    <property type="evidence" value="ECO:0007669"/>
    <property type="project" value="UniProtKB-SubCell"/>
</dbReference>
<evidence type="ECO:0000313" key="15">
    <source>
        <dbReference type="EMBL" id="CAD7638474.1"/>
    </source>
</evidence>
<organism evidence="15">
    <name type="scientific">Oppiella nova</name>
    <dbReference type="NCBI Taxonomy" id="334625"/>
    <lineage>
        <taxon>Eukaryota</taxon>
        <taxon>Metazoa</taxon>
        <taxon>Ecdysozoa</taxon>
        <taxon>Arthropoda</taxon>
        <taxon>Chelicerata</taxon>
        <taxon>Arachnida</taxon>
        <taxon>Acari</taxon>
        <taxon>Acariformes</taxon>
        <taxon>Sarcoptiformes</taxon>
        <taxon>Oribatida</taxon>
        <taxon>Brachypylina</taxon>
        <taxon>Oppioidea</taxon>
        <taxon>Oppiidae</taxon>
        <taxon>Oppiella</taxon>
    </lineage>
</organism>
<sequence>MVTSNRVYLPHAKALVFHWRDISTLPDYRLPDQLWTLYNMEAPTNTPQNLWPTSEFNLTASYRMDSDIYVPYGLVDKRREAFNLNIDVHNKSKMVAWFVSDCDTPGHREWYVEELAKYIQVNVYGKCGNYTCEPRRSPRCWERVAKEYWFYLSFENSVCRDYVTEKLFDALTHNIVPVVFGGARYDLILPHMSYVDANRLTPHQLADRLASIARNRTEYLRYFRWKHHFRVHTSLELQVFCQLCRRLNQRSDYGRLSQHTGAQVSKWWFTGGKCRQWVGVEEDEVGVKNVFY</sequence>
<keyword evidence="10" id="KW-0472">Membrane</keyword>
<evidence type="ECO:0000313" key="16">
    <source>
        <dbReference type="Proteomes" id="UP000728032"/>
    </source>
</evidence>
<dbReference type="Pfam" id="PF17039">
    <property type="entry name" value="Glyco_tran_10_N"/>
    <property type="match status" value="1"/>
</dbReference>
<dbReference type="InterPro" id="IPR055270">
    <property type="entry name" value="Glyco_tran_10_C"/>
</dbReference>
<dbReference type="InterPro" id="IPR031481">
    <property type="entry name" value="Glyco_tran_10_N"/>
</dbReference>
<dbReference type="InterPro" id="IPR038577">
    <property type="entry name" value="GT10-like_C_sf"/>
</dbReference>
<keyword evidence="8" id="KW-1133">Transmembrane helix</keyword>
<feature type="domain" description="Fucosyltransferase C-terminal" evidence="13">
    <location>
        <begin position="89"/>
        <end position="253"/>
    </location>
</feature>
<name>A0A7R9LB95_9ACAR</name>
<evidence type="ECO:0000256" key="8">
    <source>
        <dbReference type="ARBA" id="ARBA00022989"/>
    </source>
</evidence>
<evidence type="ECO:0000256" key="3">
    <source>
        <dbReference type="ARBA" id="ARBA00008919"/>
    </source>
</evidence>
<evidence type="ECO:0000256" key="9">
    <source>
        <dbReference type="ARBA" id="ARBA00023034"/>
    </source>
</evidence>
<feature type="domain" description="Fucosyltransferase N-terminal" evidence="14">
    <location>
        <begin position="2"/>
        <end position="73"/>
    </location>
</feature>
<keyword evidence="16" id="KW-1185">Reference proteome</keyword>
<evidence type="ECO:0000256" key="12">
    <source>
        <dbReference type="RuleBase" id="RU003832"/>
    </source>
</evidence>
<dbReference type="InterPro" id="IPR001503">
    <property type="entry name" value="Glyco_trans_10"/>
</dbReference>
<evidence type="ECO:0000256" key="6">
    <source>
        <dbReference type="ARBA" id="ARBA00022692"/>
    </source>
</evidence>
<dbReference type="EMBL" id="CAJPVJ010000243">
    <property type="protein sequence ID" value="CAG2161810.1"/>
    <property type="molecule type" value="Genomic_DNA"/>
</dbReference>
<evidence type="ECO:0000256" key="1">
    <source>
        <dbReference type="ARBA" id="ARBA00004447"/>
    </source>
</evidence>
<proteinExistence type="inferred from homology"/>
<dbReference type="Gene3D" id="3.40.50.11660">
    <property type="entry name" value="Glycosyl transferase family 10, C-terminal domain"/>
    <property type="match status" value="1"/>
</dbReference>
<keyword evidence="6 12" id="KW-0812">Transmembrane</keyword>
<dbReference type="FunFam" id="3.40.50.11660:FF:000006">
    <property type="entry name" value="Alpha-(1,3)-fucosyltransferase C"/>
    <property type="match status" value="1"/>
</dbReference>
<dbReference type="AlphaFoldDB" id="A0A7R9LB95"/>
<dbReference type="PANTHER" id="PTHR48438:SF1">
    <property type="entry name" value="ALPHA-(1,3)-FUCOSYLTRANSFERASE C-RELATED"/>
    <property type="match status" value="1"/>
</dbReference>
<keyword evidence="11" id="KW-0325">Glycoprotein</keyword>
<evidence type="ECO:0000256" key="7">
    <source>
        <dbReference type="ARBA" id="ARBA00022968"/>
    </source>
</evidence>
<evidence type="ECO:0000256" key="4">
    <source>
        <dbReference type="ARBA" id="ARBA00022676"/>
    </source>
</evidence>
<keyword evidence="7" id="KW-0735">Signal-anchor</keyword>
<evidence type="ECO:0000256" key="5">
    <source>
        <dbReference type="ARBA" id="ARBA00022679"/>
    </source>
</evidence>